<dbReference type="PANTHER" id="PTHR18964">
    <property type="entry name" value="ROK (REPRESSOR, ORF, KINASE) FAMILY"/>
    <property type="match status" value="1"/>
</dbReference>
<evidence type="ECO:0000313" key="1">
    <source>
        <dbReference type="EMBL" id="KKN68141.1"/>
    </source>
</evidence>
<dbReference type="PROSITE" id="PS01125">
    <property type="entry name" value="ROK"/>
    <property type="match status" value="1"/>
</dbReference>
<dbReference type="SUPFAM" id="SSF53067">
    <property type="entry name" value="Actin-like ATPase domain"/>
    <property type="match status" value="1"/>
</dbReference>
<protein>
    <recommendedName>
        <fullName evidence="2">Glucokinase</fullName>
    </recommendedName>
</protein>
<sequence length="327" mass="34086">MSRWCIGVDLGGTFIKFGLLGADRQASETLQLPTPVNEGGSGVVSQMVAGVRQLMETHQVDLTDVVGIGIGAPGPLDLAEGIVIAMPNIPGMENLRIRDQLAEAIGRPGVLENDANAAAYGEYLCGAGREARDMVMLTLGTGVGSGIVLDGQVLHGAHGIGAELGHMVIEPGGELCGCGQRGCLERYCSATYAARHAATRIEGGEASSLADVLASGGEFTAKDINEARRAGDELAAAVWDRSAYYLALACVNVCRIFDPDEIVLAGGMTRAGDDLMDPIQAHFRRLHWSLTDPMTTIVFSALGDNAGVVGAAGVAWQSLEPDALDQI</sequence>
<organism evidence="1">
    <name type="scientific">marine sediment metagenome</name>
    <dbReference type="NCBI Taxonomy" id="412755"/>
    <lineage>
        <taxon>unclassified sequences</taxon>
        <taxon>metagenomes</taxon>
        <taxon>ecological metagenomes</taxon>
    </lineage>
</organism>
<dbReference type="Gene3D" id="3.30.420.40">
    <property type="match status" value="2"/>
</dbReference>
<dbReference type="InterPro" id="IPR043129">
    <property type="entry name" value="ATPase_NBD"/>
</dbReference>
<dbReference type="InterPro" id="IPR000600">
    <property type="entry name" value="ROK"/>
</dbReference>
<accession>A0A0F9V3N9</accession>
<comment type="caution">
    <text evidence="1">The sequence shown here is derived from an EMBL/GenBank/DDBJ whole genome shotgun (WGS) entry which is preliminary data.</text>
</comment>
<dbReference type="PANTHER" id="PTHR18964:SF149">
    <property type="entry name" value="BIFUNCTIONAL UDP-N-ACETYLGLUCOSAMINE 2-EPIMERASE_N-ACETYLMANNOSAMINE KINASE"/>
    <property type="match status" value="1"/>
</dbReference>
<dbReference type="Pfam" id="PF00480">
    <property type="entry name" value="ROK"/>
    <property type="match status" value="1"/>
</dbReference>
<dbReference type="InterPro" id="IPR049874">
    <property type="entry name" value="ROK_cs"/>
</dbReference>
<proteinExistence type="predicted"/>
<evidence type="ECO:0008006" key="2">
    <source>
        <dbReference type="Google" id="ProtNLM"/>
    </source>
</evidence>
<name>A0A0F9V3N9_9ZZZZ</name>
<dbReference type="EMBL" id="LAZR01000457">
    <property type="protein sequence ID" value="KKN68141.1"/>
    <property type="molecule type" value="Genomic_DNA"/>
</dbReference>
<gene>
    <name evidence="1" type="ORF">LCGC14_0454540</name>
</gene>
<reference evidence="1" key="1">
    <citation type="journal article" date="2015" name="Nature">
        <title>Complex archaea that bridge the gap between prokaryotes and eukaryotes.</title>
        <authorList>
            <person name="Spang A."/>
            <person name="Saw J.H."/>
            <person name="Jorgensen S.L."/>
            <person name="Zaremba-Niedzwiedzka K."/>
            <person name="Martijn J."/>
            <person name="Lind A.E."/>
            <person name="van Eijk R."/>
            <person name="Schleper C."/>
            <person name="Guy L."/>
            <person name="Ettema T.J."/>
        </authorList>
    </citation>
    <scope>NUCLEOTIDE SEQUENCE</scope>
</reference>
<dbReference type="AlphaFoldDB" id="A0A0F9V3N9"/>